<dbReference type="Gene3D" id="3.40.50.20">
    <property type="match status" value="2"/>
</dbReference>
<dbReference type="InterPro" id="IPR011761">
    <property type="entry name" value="ATP-grasp"/>
</dbReference>
<dbReference type="FunFam" id="3.40.50.20:FF:000028">
    <property type="entry name" value="D-alanine-D-alanine ligase family"/>
    <property type="match status" value="1"/>
</dbReference>
<keyword evidence="11" id="KW-1185">Reference proteome</keyword>
<evidence type="ECO:0000256" key="4">
    <source>
        <dbReference type="ARBA" id="ARBA00022840"/>
    </source>
</evidence>
<keyword evidence="4 8" id="KW-0067">ATP-binding</keyword>
<dbReference type="Pfam" id="PF07478">
    <property type="entry name" value="Dala_Dala_lig_C"/>
    <property type="match status" value="2"/>
</dbReference>
<organism evidence="11">
    <name type="scientific">Selaginella moellendorffii</name>
    <name type="common">Spikemoss</name>
    <dbReference type="NCBI Taxonomy" id="88036"/>
    <lineage>
        <taxon>Eukaryota</taxon>
        <taxon>Viridiplantae</taxon>
        <taxon>Streptophyta</taxon>
        <taxon>Embryophyta</taxon>
        <taxon>Tracheophyta</taxon>
        <taxon>Lycopodiopsida</taxon>
        <taxon>Selaginellales</taxon>
        <taxon>Selaginellaceae</taxon>
        <taxon>Selaginella</taxon>
    </lineage>
</organism>
<dbReference type="PANTHER" id="PTHR23132">
    <property type="entry name" value="D-ALANINE--D-ALANINE LIGASE"/>
    <property type="match status" value="1"/>
</dbReference>
<dbReference type="Gene3D" id="3.30.470.20">
    <property type="entry name" value="ATP-grasp fold, B domain"/>
    <property type="match status" value="2"/>
</dbReference>
<dbReference type="GO" id="GO:0005524">
    <property type="term" value="F:ATP binding"/>
    <property type="evidence" value="ECO:0007669"/>
    <property type="project" value="UniProtKB-UniRule"/>
</dbReference>
<dbReference type="SUPFAM" id="SSF56059">
    <property type="entry name" value="Glutathione synthetase ATP-binding domain-like"/>
    <property type="match status" value="2"/>
</dbReference>
<dbReference type="Gene3D" id="3.30.1490.20">
    <property type="entry name" value="ATP-grasp fold, A domain"/>
    <property type="match status" value="1"/>
</dbReference>
<name>D8SKF8_SELML</name>
<reference evidence="10 11" key="1">
    <citation type="journal article" date="2011" name="Science">
        <title>The Selaginella genome identifies genetic changes associated with the evolution of vascular plants.</title>
        <authorList>
            <person name="Banks J.A."/>
            <person name="Nishiyama T."/>
            <person name="Hasebe M."/>
            <person name="Bowman J.L."/>
            <person name="Gribskov M."/>
            <person name="dePamphilis C."/>
            <person name="Albert V.A."/>
            <person name="Aono N."/>
            <person name="Aoyama T."/>
            <person name="Ambrose B.A."/>
            <person name="Ashton N.W."/>
            <person name="Axtell M.J."/>
            <person name="Barker E."/>
            <person name="Barker M.S."/>
            <person name="Bennetzen J.L."/>
            <person name="Bonawitz N.D."/>
            <person name="Chapple C."/>
            <person name="Cheng C."/>
            <person name="Correa L.G."/>
            <person name="Dacre M."/>
            <person name="DeBarry J."/>
            <person name="Dreyer I."/>
            <person name="Elias M."/>
            <person name="Engstrom E.M."/>
            <person name="Estelle M."/>
            <person name="Feng L."/>
            <person name="Finet C."/>
            <person name="Floyd S.K."/>
            <person name="Frommer W.B."/>
            <person name="Fujita T."/>
            <person name="Gramzow L."/>
            <person name="Gutensohn M."/>
            <person name="Harholt J."/>
            <person name="Hattori M."/>
            <person name="Heyl A."/>
            <person name="Hirai T."/>
            <person name="Hiwatashi Y."/>
            <person name="Ishikawa M."/>
            <person name="Iwata M."/>
            <person name="Karol K.G."/>
            <person name="Koehler B."/>
            <person name="Kolukisaoglu U."/>
            <person name="Kubo M."/>
            <person name="Kurata T."/>
            <person name="Lalonde S."/>
            <person name="Li K."/>
            <person name="Li Y."/>
            <person name="Litt A."/>
            <person name="Lyons E."/>
            <person name="Manning G."/>
            <person name="Maruyama T."/>
            <person name="Michael T.P."/>
            <person name="Mikami K."/>
            <person name="Miyazaki S."/>
            <person name="Morinaga S."/>
            <person name="Murata T."/>
            <person name="Mueller-Roeber B."/>
            <person name="Nelson D.R."/>
            <person name="Obara M."/>
            <person name="Oguri Y."/>
            <person name="Olmstead R.G."/>
            <person name="Onodera N."/>
            <person name="Petersen B.L."/>
            <person name="Pils B."/>
            <person name="Prigge M."/>
            <person name="Rensing S.A."/>
            <person name="Riano-Pachon D.M."/>
            <person name="Roberts A.W."/>
            <person name="Sato Y."/>
            <person name="Scheller H.V."/>
            <person name="Schulz B."/>
            <person name="Schulz C."/>
            <person name="Shakirov E.V."/>
            <person name="Shibagaki N."/>
            <person name="Shinohara N."/>
            <person name="Shippen D.E."/>
            <person name="Soerensen I."/>
            <person name="Sotooka R."/>
            <person name="Sugimoto N."/>
            <person name="Sugita M."/>
            <person name="Sumikawa N."/>
            <person name="Tanurdzic M."/>
            <person name="Theissen G."/>
            <person name="Ulvskov P."/>
            <person name="Wakazuki S."/>
            <person name="Weng J.K."/>
            <person name="Willats W.W."/>
            <person name="Wipf D."/>
            <person name="Wolf P.G."/>
            <person name="Yang L."/>
            <person name="Zimmer A.D."/>
            <person name="Zhu Q."/>
            <person name="Mitros T."/>
            <person name="Hellsten U."/>
            <person name="Loque D."/>
            <person name="Otillar R."/>
            <person name="Salamov A."/>
            <person name="Schmutz J."/>
            <person name="Shapiro H."/>
            <person name="Lindquist E."/>
            <person name="Lucas S."/>
            <person name="Rokhsar D."/>
            <person name="Grigoriev I.V."/>
        </authorList>
    </citation>
    <scope>NUCLEOTIDE SEQUENCE [LARGE SCALE GENOMIC DNA]</scope>
</reference>
<evidence type="ECO:0000256" key="6">
    <source>
        <dbReference type="ARBA" id="ARBA00022984"/>
    </source>
</evidence>
<dbReference type="InterPro" id="IPR011127">
    <property type="entry name" value="Dala_Dala_lig_N"/>
</dbReference>
<dbReference type="PROSITE" id="PS00844">
    <property type="entry name" value="DALA_DALA_LIGASE_2"/>
    <property type="match status" value="1"/>
</dbReference>
<evidence type="ECO:0000256" key="1">
    <source>
        <dbReference type="ARBA" id="ARBA00010871"/>
    </source>
</evidence>
<keyword evidence="3 8" id="KW-0547">Nucleotide-binding</keyword>
<keyword evidence="5" id="KW-0133">Cell shape</keyword>
<dbReference type="Proteomes" id="UP000001514">
    <property type="component" value="Unassembled WGS sequence"/>
</dbReference>
<dbReference type="HOGENOM" id="CLU_010120_0_0_1"/>
<dbReference type="GO" id="GO:0046872">
    <property type="term" value="F:metal ion binding"/>
    <property type="evidence" value="ECO:0007669"/>
    <property type="project" value="InterPro"/>
</dbReference>
<dbReference type="PANTHER" id="PTHR23132:SF0">
    <property type="entry name" value="D-ALANINE-D-ALANINE LIGASE FAMILY"/>
    <property type="match status" value="1"/>
</dbReference>
<gene>
    <name evidence="10" type="ORF">SELMODRAFT_180525</name>
</gene>
<dbReference type="eggNOG" id="ENOG502QS9K">
    <property type="taxonomic scope" value="Eukaryota"/>
</dbReference>
<keyword evidence="6" id="KW-0573">Peptidoglycan synthesis</keyword>
<accession>D8SKF8</accession>
<protein>
    <recommendedName>
        <fullName evidence="9">ATP-grasp domain-containing protein</fullName>
    </recommendedName>
</protein>
<evidence type="ECO:0000256" key="3">
    <source>
        <dbReference type="ARBA" id="ARBA00022741"/>
    </source>
</evidence>
<evidence type="ECO:0000256" key="7">
    <source>
        <dbReference type="ARBA" id="ARBA00023316"/>
    </source>
</evidence>
<dbReference type="OMA" id="DCGMNAY"/>
<dbReference type="InterPro" id="IPR011095">
    <property type="entry name" value="Dala_Dala_lig_C"/>
</dbReference>
<dbReference type="Gramene" id="EFJ15222">
    <property type="protein sequence ID" value="EFJ15222"/>
    <property type="gene ID" value="SELMODRAFT_180525"/>
</dbReference>
<dbReference type="OrthoDB" id="2013972at2759"/>
<proteinExistence type="inferred from homology"/>
<evidence type="ECO:0000259" key="9">
    <source>
        <dbReference type="PROSITE" id="PS50975"/>
    </source>
</evidence>
<dbReference type="KEGG" id="smo:SELMODRAFT_180525"/>
<dbReference type="PROSITE" id="PS50975">
    <property type="entry name" value="ATP_GRASP"/>
    <property type="match status" value="2"/>
</dbReference>
<dbReference type="FunCoup" id="D8SKF8">
    <property type="interactions" value="1008"/>
</dbReference>
<dbReference type="GO" id="GO:0008716">
    <property type="term" value="F:D-alanine-D-alanine ligase activity"/>
    <property type="evidence" value="ECO:0000318"/>
    <property type="project" value="GO_Central"/>
</dbReference>
<evidence type="ECO:0000256" key="2">
    <source>
        <dbReference type="ARBA" id="ARBA00022598"/>
    </source>
</evidence>
<sequence>MAFCVSQSLEDVKDTSEVEKPLKVALICGGPSAERGISLNSARSVLDHLQAEDVEVDCYYMDQQLRAYAISPSQMYCNTPSDFDFKLHSLAQCFTSQADFLRRLKSSVDIVFPVIHGKFGEDGGLQELLESAGIPFVGTGSSAARCAFDKYEAAKELSRHGFVTIPSFLIDSPEIDKAALVEWFKANDLNPSSDRVVVKPAKSGSSIGVTVAHGLDEVIRDAETLLKEGIDDRIVVEVFLQGCTEFTVIILDTGSGEQVQPVALLPTEVELLHGDGQSIGEKIFNYRRKYLPTRQVSYHTPPRFPVQTIQSIRSGASKLFTLLNLRDFARVDGWLLPPSSSFNKSNDFLVVFSDVNLVSGMEQTSFLFQQAAQVGLSHRDVLRLVLNRARTRYPSLSNFPQVGLHGVDGSPQTSKRKVYVLFGGGSSERQVSLMSGTNVWLNLRGCKDLDVSPFVLAPQSRGESPESRSIWALPYACVLRHTVEEVVDGCLEALDPRFSAVSGSLKAQVMSELSSSGSKVDYNVGSGVPTKLSMSEWIQHAKDDDAIVFIAVHGDIGENGILQEMLEAKRIPFTGSGVKASRICMDKAVTGHTISPLSSNGVYSAKRVVYKTAELLHDCGDNSQLWLSLQDKLEDSSICVKPAADGCSTGVARLCCARDLTVYLTALKEKLPRLLPGSLGKPHGIIELPATIPDSLIFEPFIQTDDILVCEESQIAWEGKHRWVEITAGVIGKKGAMHALHPSITLKESGDILSLEEKFQGGTGVNLTPPPPLICSEEAVRSCRERIELVANTLQLEGFARIDAFMNVDTGEVIVIEVNTVPGMTPSTVLIHQVLAETTPLFPREFFRAVVDLGSKR</sequence>
<dbReference type="GO" id="GO:0071555">
    <property type="term" value="P:cell wall organization"/>
    <property type="evidence" value="ECO:0007669"/>
    <property type="project" value="UniProtKB-KW"/>
</dbReference>
<dbReference type="InterPro" id="IPR016185">
    <property type="entry name" value="PreATP-grasp_dom_sf"/>
</dbReference>
<evidence type="ECO:0000256" key="8">
    <source>
        <dbReference type="PROSITE-ProRule" id="PRU00409"/>
    </source>
</evidence>
<evidence type="ECO:0000256" key="5">
    <source>
        <dbReference type="ARBA" id="ARBA00022960"/>
    </source>
</evidence>
<dbReference type="AlphaFoldDB" id="D8SKF8"/>
<evidence type="ECO:0000313" key="10">
    <source>
        <dbReference type="EMBL" id="EFJ15222.1"/>
    </source>
</evidence>
<dbReference type="InParanoid" id="D8SKF8"/>
<dbReference type="InterPro" id="IPR013815">
    <property type="entry name" value="ATP_grasp_subdomain_1"/>
</dbReference>
<keyword evidence="2" id="KW-0436">Ligase</keyword>
<dbReference type="FunFam" id="3.40.50.20:FF:000027">
    <property type="entry name" value="D-alanine-D-alanine ligase family"/>
    <property type="match status" value="1"/>
</dbReference>
<comment type="similarity">
    <text evidence="1">Belongs to the D-alanine--D-alanine ligase family.</text>
</comment>
<dbReference type="GO" id="GO:0008360">
    <property type="term" value="P:regulation of cell shape"/>
    <property type="evidence" value="ECO:0007669"/>
    <property type="project" value="UniProtKB-KW"/>
</dbReference>
<dbReference type="EMBL" id="GL377624">
    <property type="protein sequence ID" value="EFJ15222.1"/>
    <property type="molecule type" value="Genomic_DNA"/>
</dbReference>
<evidence type="ECO:0000313" key="11">
    <source>
        <dbReference type="Proteomes" id="UP000001514"/>
    </source>
</evidence>
<dbReference type="SUPFAM" id="SSF52440">
    <property type="entry name" value="PreATP-grasp domain"/>
    <property type="match status" value="2"/>
</dbReference>
<keyword evidence="7" id="KW-0961">Cell wall biogenesis/degradation</keyword>
<dbReference type="Pfam" id="PF01820">
    <property type="entry name" value="Dala_Dala_lig_N"/>
    <property type="match status" value="2"/>
</dbReference>
<feature type="domain" description="ATP-grasp" evidence="9">
    <location>
        <begin position="790"/>
        <end position="851"/>
    </location>
</feature>
<dbReference type="InterPro" id="IPR000291">
    <property type="entry name" value="D-Ala_lig_Van_CS"/>
</dbReference>
<feature type="domain" description="ATP-grasp" evidence="9">
    <location>
        <begin position="154"/>
        <end position="387"/>
    </location>
</feature>